<evidence type="ECO:0000313" key="5">
    <source>
        <dbReference type="EMBL" id="RHC94180.1"/>
    </source>
</evidence>
<evidence type="ECO:0000256" key="2">
    <source>
        <dbReference type="ARBA" id="ARBA00022989"/>
    </source>
</evidence>
<feature type="transmembrane region" description="Helical" evidence="3">
    <location>
        <begin position="6"/>
        <end position="25"/>
    </location>
</feature>
<gene>
    <name evidence="5" type="ORF">DW820_07500</name>
    <name evidence="4" type="ORF">KH363_07160</name>
</gene>
<dbReference type="Pfam" id="PF07155">
    <property type="entry name" value="ECF-ribofla_trS"/>
    <property type="match status" value="1"/>
</dbReference>
<feature type="transmembrane region" description="Helical" evidence="3">
    <location>
        <begin position="97"/>
        <end position="119"/>
    </location>
</feature>
<keyword evidence="3" id="KW-0472">Membrane</keyword>
<dbReference type="AlphaFoldDB" id="A0A2I1TT97"/>
<dbReference type="InterPro" id="IPR009825">
    <property type="entry name" value="ECF_substrate-spec-like"/>
</dbReference>
<reference evidence="4" key="2">
    <citation type="submission" date="2021-02" db="EMBL/GenBank/DDBJ databases">
        <title>Infant gut strain persistence is associated with maternal origin, phylogeny, and functional potential including surface adhesion and iron acquisition.</title>
        <authorList>
            <person name="Lou Y.C."/>
        </authorList>
    </citation>
    <scope>NUCLEOTIDE SEQUENCE</scope>
    <source>
        <strain evidence="4">L3_060_000G1_dasL3_060_000G1_metabat.metabat.86_ sub</strain>
    </source>
</reference>
<dbReference type="Gene3D" id="1.10.1760.20">
    <property type="match status" value="1"/>
</dbReference>
<accession>A0A2I1TT97</accession>
<evidence type="ECO:0000256" key="1">
    <source>
        <dbReference type="ARBA" id="ARBA00022692"/>
    </source>
</evidence>
<dbReference type="PANTHER" id="PTHR37815:SF3">
    <property type="entry name" value="UPF0397 PROTEIN SPR0429"/>
    <property type="match status" value="1"/>
</dbReference>
<dbReference type="Proteomes" id="UP000285773">
    <property type="component" value="Unassembled WGS sequence"/>
</dbReference>
<protein>
    <submittedName>
        <fullName evidence="5">ECF transporter S component</fullName>
    </submittedName>
</protein>
<comment type="caution">
    <text evidence="5">The sequence shown here is derived from an EMBL/GenBank/DDBJ whole genome shotgun (WGS) entry which is preliminary data.</text>
</comment>
<feature type="transmembrane region" description="Helical" evidence="3">
    <location>
        <begin position="55"/>
        <end position="77"/>
    </location>
</feature>
<dbReference type="EMBL" id="JAGZZN010000051">
    <property type="protein sequence ID" value="MBS6537318.1"/>
    <property type="molecule type" value="Genomic_DNA"/>
</dbReference>
<reference evidence="5 6" key="1">
    <citation type="submission" date="2018-08" db="EMBL/GenBank/DDBJ databases">
        <title>A genome reference for cultivated species of the human gut microbiota.</title>
        <authorList>
            <person name="Zou Y."/>
            <person name="Xue W."/>
            <person name="Luo G."/>
        </authorList>
    </citation>
    <scope>NUCLEOTIDE SEQUENCE [LARGE SCALE GENOMIC DNA]</scope>
    <source>
        <strain evidence="5 6">AM33-3BH</strain>
    </source>
</reference>
<organism evidence="5 6">
    <name type="scientific">Streptococcus parasanguinis</name>
    <dbReference type="NCBI Taxonomy" id="1318"/>
    <lineage>
        <taxon>Bacteria</taxon>
        <taxon>Bacillati</taxon>
        <taxon>Bacillota</taxon>
        <taxon>Bacilli</taxon>
        <taxon>Lactobacillales</taxon>
        <taxon>Streptococcaceae</taxon>
        <taxon>Streptococcus</taxon>
    </lineage>
</organism>
<evidence type="ECO:0000256" key="3">
    <source>
        <dbReference type="SAM" id="Phobius"/>
    </source>
</evidence>
<proteinExistence type="predicted"/>
<dbReference type="RefSeq" id="WP_003017988.1">
    <property type="nucleotide sequence ID" value="NZ_CABIWQ010000003.1"/>
</dbReference>
<dbReference type="Proteomes" id="UP000761167">
    <property type="component" value="Unassembled WGS sequence"/>
</dbReference>
<dbReference type="EMBL" id="QSIO01000003">
    <property type="protein sequence ID" value="RHC94180.1"/>
    <property type="molecule type" value="Genomic_DNA"/>
</dbReference>
<keyword evidence="2 3" id="KW-1133">Transmembrane helix</keyword>
<dbReference type="PANTHER" id="PTHR37815">
    <property type="entry name" value="UPF0397 PROTEIN BC_2624-RELATED"/>
    <property type="match status" value="1"/>
</dbReference>
<name>A0A2I1TT97_STRPA</name>
<dbReference type="GO" id="GO:0016020">
    <property type="term" value="C:membrane"/>
    <property type="evidence" value="ECO:0007669"/>
    <property type="project" value="InterPro"/>
</dbReference>
<keyword evidence="1 3" id="KW-0812">Transmembrane</keyword>
<sequence>MTSNRTQLIARLSILTALTVVLGYYTKLPTPTGIVTLLDLGAYFTAFYFGRKEGAIVGGVGAFLLDLISGYPQWMFFSLLFHGGQGYFAGFKGKARYLGLLLATVVMVGGYALASALFLGNGWGAAISDIPNNLAQNFVGMALGYVVYYAFQKKGS</sequence>
<evidence type="ECO:0000313" key="6">
    <source>
        <dbReference type="Proteomes" id="UP000285773"/>
    </source>
</evidence>
<feature type="transmembrane region" description="Helical" evidence="3">
    <location>
        <begin position="134"/>
        <end position="151"/>
    </location>
</feature>
<evidence type="ECO:0000313" key="4">
    <source>
        <dbReference type="EMBL" id="MBS6537318.1"/>
    </source>
</evidence>
<dbReference type="GeneID" id="10836437"/>